<dbReference type="GO" id="GO:0032259">
    <property type="term" value="P:methylation"/>
    <property type="evidence" value="ECO:0007669"/>
    <property type="project" value="UniProtKB-KW"/>
</dbReference>
<dbReference type="Proteomes" id="UP001219568">
    <property type="component" value="Unassembled WGS sequence"/>
</dbReference>
<keyword evidence="2" id="KW-0489">Methyltransferase</keyword>
<evidence type="ECO:0000256" key="6">
    <source>
        <dbReference type="ARBA" id="ARBA00039449"/>
    </source>
</evidence>
<feature type="binding site" evidence="12">
    <location>
        <begin position="159"/>
        <end position="160"/>
    </location>
    <ligand>
        <name>S-adenosyl-L-methionine</name>
        <dbReference type="ChEBI" id="CHEBI:59789"/>
    </ligand>
</feature>
<comment type="catalytic activity">
    <reaction evidence="10">
        <text>N-terminal L-alanyl-L-prolyl-L-lysyl-[protein] + 3 S-adenosyl-L-methionine = N-terminal N,N,N-trimethyl-L-alanyl-L-prolyl-L-lysyl-[protein] + 3 S-adenosyl-L-homocysteine + 3 H(+)</text>
        <dbReference type="Rhea" id="RHEA:54712"/>
        <dbReference type="Rhea" id="RHEA-COMP:13785"/>
        <dbReference type="Rhea" id="RHEA-COMP:13971"/>
        <dbReference type="ChEBI" id="CHEBI:15378"/>
        <dbReference type="ChEBI" id="CHEBI:57856"/>
        <dbReference type="ChEBI" id="CHEBI:59789"/>
        <dbReference type="ChEBI" id="CHEBI:138057"/>
        <dbReference type="ChEBI" id="CHEBI:138315"/>
        <dbReference type="EC" id="2.1.1.244"/>
    </reaction>
</comment>
<keyword evidence="14" id="KW-1185">Reference proteome</keyword>
<dbReference type="PANTHER" id="PTHR12753:SF0">
    <property type="entry name" value="ALPHA N-TERMINAL PROTEIN METHYLTRANSFERASE 1"/>
    <property type="match status" value="1"/>
</dbReference>
<evidence type="ECO:0000256" key="10">
    <source>
        <dbReference type="ARBA" id="ARBA00048167"/>
    </source>
</evidence>
<comment type="catalytic activity">
    <reaction evidence="8">
        <text>N-terminal L-seryl-L-prolyl-L-lysyl-[protein] + 3 S-adenosyl-L-methionine = N-terminal N,N,N-trimethyl-L-seryl-L-prolyl-L-lysyl-[protein] + 3 S-adenosyl-L-homocysteine + 3 H(+)</text>
        <dbReference type="Rhea" id="RHEA:54724"/>
        <dbReference type="Rhea" id="RHEA-COMP:13789"/>
        <dbReference type="Rhea" id="RHEA-COMP:13973"/>
        <dbReference type="ChEBI" id="CHEBI:15378"/>
        <dbReference type="ChEBI" id="CHEBI:57856"/>
        <dbReference type="ChEBI" id="CHEBI:59789"/>
        <dbReference type="ChEBI" id="CHEBI:138061"/>
        <dbReference type="ChEBI" id="CHEBI:138317"/>
        <dbReference type="EC" id="2.1.1.244"/>
    </reaction>
</comment>
<evidence type="ECO:0000256" key="3">
    <source>
        <dbReference type="ARBA" id="ARBA00022679"/>
    </source>
</evidence>
<protein>
    <recommendedName>
        <fullName evidence="6">Alpha N-terminal protein methyltransferase 1</fullName>
        <ecNumber evidence="5">2.1.1.244</ecNumber>
    </recommendedName>
    <alternativeName>
        <fullName evidence="11">Translation associated element 1</fullName>
    </alternativeName>
    <alternativeName>
        <fullName evidence="7">X-Pro-Lys N-terminal protein methyltransferase 1</fullName>
    </alternativeName>
</protein>
<feature type="binding site" evidence="12">
    <location>
        <position position="174"/>
    </location>
    <ligand>
        <name>S-adenosyl-L-methionine</name>
        <dbReference type="ChEBI" id="CHEBI:59789"/>
    </ligand>
</feature>
<dbReference type="InterPro" id="IPR029063">
    <property type="entry name" value="SAM-dependent_MTases_sf"/>
</dbReference>
<dbReference type="EMBL" id="JAQJZL010000002">
    <property type="protein sequence ID" value="KAJ6051502.1"/>
    <property type="molecule type" value="Genomic_DNA"/>
</dbReference>
<feature type="binding site" evidence="12">
    <location>
        <position position="109"/>
    </location>
    <ligand>
        <name>S-adenosyl-L-methionine</name>
        <dbReference type="ChEBI" id="CHEBI:59789"/>
    </ligand>
</feature>
<feature type="binding site" evidence="12">
    <location>
        <position position="114"/>
    </location>
    <ligand>
        <name>S-adenosyl-L-methionine</name>
        <dbReference type="ChEBI" id="CHEBI:59789"/>
    </ligand>
</feature>
<evidence type="ECO:0000256" key="9">
    <source>
        <dbReference type="ARBA" id="ARBA00047885"/>
    </source>
</evidence>
<dbReference type="AlphaFoldDB" id="A0AAD6IJ56"/>
<keyword evidence="3" id="KW-0808">Transferase</keyword>
<comment type="similarity">
    <text evidence="1">Belongs to the methyltransferase superfamily. NTM1 family.</text>
</comment>
<sequence>MEQVRKSRVSNLNGISQFLCSMPQNLSPVVNRLPLNESTTADSKIDHDTSINYWNNVPATSSGMLAMLGNFPWYTRIELQGSKNFLAKVRRLIPTLSVHQKLGLGVDCGAGVGRVTKGFLSDVCEVVDIVEPVEKFTQALKEGDLGHRGVVGDIYNVGLQDWSPHKKYDLIWTQWCVGHLTDAQLVAYVARCRDCLKDSGIMVVKENLSTDPLGKDMYDELDSSVTRMDSKFKDIFNAAGMDVIKSELQTGFPKQYKLLPVKMYALRPKK</sequence>
<keyword evidence="4 12" id="KW-0949">S-adenosyl-L-methionine</keyword>
<dbReference type="GO" id="GO:0071885">
    <property type="term" value="F:N-terminal protein N-methyltransferase activity"/>
    <property type="evidence" value="ECO:0007669"/>
    <property type="project" value="UniProtKB-EC"/>
</dbReference>
<proteinExistence type="inferred from homology"/>
<evidence type="ECO:0000256" key="2">
    <source>
        <dbReference type="ARBA" id="ARBA00022603"/>
    </source>
</evidence>
<accession>A0AAD6IJ56</accession>
<comment type="catalytic activity">
    <reaction evidence="9">
        <text>N-terminal L-prolyl-L-prolyl-L-lysyl-[protein] + 2 S-adenosyl-L-methionine = N-terminal N,N-dimethyl-L-prolyl-L-prolyl-L-lysyl-[protein] + 2 S-adenosyl-L-homocysteine + 2 H(+)</text>
        <dbReference type="Rhea" id="RHEA:54736"/>
        <dbReference type="Rhea" id="RHEA-COMP:13787"/>
        <dbReference type="Rhea" id="RHEA-COMP:13974"/>
        <dbReference type="ChEBI" id="CHEBI:15378"/>
        <dbReference type="ChEBI" id="CHEBI:57856"/>
        <dbReference type="ChEBI" id="CHEBI:59789"/>
        <dbReference type="ChEBI" id="CHEBI:138059"/>
        <dbReference type="ChEBI" id="CHEBI:138318"/>
        <dbReference type="EC" id="2.1.1.244"/>
    </reaction>
</comment>
<dbReference type="PANTHER" id="PTHR12753">
    <property type="entry name" value="AD-003 - RELATED"/>
    <property type="match status" value="1"/>
</dbReference>
<dbReference type="InterPro" id="IPR008576">
    <property type="entry name" value="MeTrfase_NTM1"/>
</dbReference>
<dbReference type="EC" id="2.1.1.244" evidence="5"/>
<evidence type="ECO:0000256" key="12">
    <source>
        <dbReference type="PIRSR" id="PIRSR016958-1"/>
    </source>
</evidence>
<reference evidence="13" key="2">
    <citation type="submission" date="2023-01" db="EMBL/GenBank/DDBJ databases">
        <authorList>
            <person name="Petersen C."/>
        </authorList>
    </citation>
    <scope>NUCLEOTIDE SEQUENCE</scope>
    <source>
        <strain evidence="13">IBT 15450</strain>
    </source>
</reference>
<gene>
    <name evidence="13" type="ORF">N7460_002036</name>
</gene>
<reference evidence="13" key="1">
    <citation type="journal article" date="2023" name="IMA Fungus">
        <title>Comparative genomic study of the Penicillium genus elucidates a diverse pangenome and 15 lateral gene transfer events.</title>
        <authorList>
            <person name="Petersen C."/>
            <person name="Sorensen T."/>
            <person name="Nielsen M.R."/>
            <person name="Sondergaard T.E."/>
            <person name="Sorensen J.L."/>
            <person name="Fitzpatrick D.A."/>
            <person name="Frisvad J.C."/>
            <person name="Nielsen K.L."/>
        </authorList>
    </citation>
    <scope>NUCLEOTIDE SEQUENCE</scope>
    <source>
        <strain evidence="13">IBT 15450</strain>
    </source>
</reference>
<dbReference type="FunFam" id="3.40.50.150:FF:000025">
    <property type="entry name" value="N-terminal Xaa-Pro-Lys N-methyltransferase 1"/>
    <property type="match status" value="1"/>
</dbReference>
<organism evidence="13 14">
    <name type="scientific">Penicillium canescens</name>
    <dbReference type="NCBI Taxonomy" id="5083"/>
    <lineage>
        <taxon>Eukaryota</taxon>
        <taxon>Fungi</taxon>
        <taxon>Dikarya</taxon>
        <taxon>Ascomycota</taxon>
        <taxon>Pezizomycotina</taxon>
        <taxon>Eurotiomycetes</taxon>
        <taxon>Eurotiomycetidae</taxon>
        <taxon>Eurotiales</taxon>
        <taxon>Aspergillaceae</taxon>
        <taxon>Penicillium</taxon>
    </lineage>
</organism>
<name>A0AAD6IJ56_PENCN</name>
<evidence type="ECO:0000313" key="13">
    <source>
        <dbReference type="EMBL" id="KAJ6051502.1"/>
    </source>
</evidence>
<dbReference type="Pfam" id="PF05891">
    <property type="entry name" value="Methyltransf_PK"/>
    <property type="match status" value="1"/>
</dbReference>
<dbReference type="SUPFAM" id="SSF53335">
    <property type="entry name" value="S-adenosyl-L-methionine-dependent methyltransferases"/>
    <property type="match status" value="1"/>
</dbReference>
<evidence type="ECO:0000256" key="11">
    <source>
        <dbReference type="ARBA" id="ARBA00082558"/>
    </source>
</evidence>
<evidence type="ECO:0000256" key="1">
    <source>
        <dbReference type="ARBA" id="ARBA00009059"/>
    </source>
</evidence>
<evidence type="ECO:0000256" key="8">
    <source>
        <dbReference type="ARBA" id="ARBA00047306"/>
    </source>
</evidence>
<evidence type="ECO:0000313" key="14">
    <source>
        <dbReference type="Proteomes" id="UP001219568"/>
    </source>
</evidence>
<dbReference type="PIRSF" id="PIRSF016958">
    <property type="entry name" value="DUF858_MeTrfase_lik"/>
    <property type="match status" value="1"/>
</dbReference>
<dbReference type="GO" id="GO:0005737">
    <property type="term" value="C:cytoplasm"/>
    <property type="evidence" value="ECO:0007669"/>
    <property type="project" value="TreeGrafter"/>
</dbReference>
<evidence type="ECO:0000256" key="7">
    <source>
        <dbReference type="ARBA" id="ARBA00043129"/>
    </source>
</evidence>
<evidence type="ECO:0000256" key="4">
    <source>
        <dbReference type="ARBA" id="ARBA00022691"/>
    </source>
</evidence>
<dbReference type="Gene3D" id="3.40.50.150">
    <property type="entry name" value="Vaccinia Virus protein VP39"/>
    <property type="match status" value="1"/>
</dbReference>
<dbReference type="CDD" id="cd02440">
    <property type="entry name" value="AdoMet_MTases"/>
    <property type="match status" value="1"/>
</dbReference>
<evidence type="ECO:0000256" key="5">
    <source>
        <dbReference type="ARBA" id="ARBA00039112"/>
    </source>
</evidence>
<comment type="caution">
    <text evidence="13">The sequence shown here is derived from an EMBL/GenBank/DDBJ whole genome shotgun (WGS) entry which is preliminary data.</text>
</comment>